<dbReference type="Proteomes" id="UP000254863">
    <property type="component" value="Unassembled WGS sequence"/>
</dbReference>
<comment type="caution">
    <text evidence="4">The sequence shown here is derived from an EMBL/GenBank/DDBJ whole genome shotgun (WGS) entry which is preliminary data.</text>
</comment>
<protein>
    <submittedName>
        <fullName evidence="4">TonB-dependent receptor</fullName>
    </submittedName>
</protein>
<evidence type="ECO:0000256" key="3">
    <source>
        <dbReference type="ARBA" id="ARBA00023237"/>
    </source>
</evidence>
<dbReference type="GO" id="GO:0009279">
    <property type="term" value="C:cell outer membrane"/>
    <property type="evidence" value="ECO:0007669"/>
    <property type="project" value="UniProtKB-SubCell"/>
</dbReference>
<dbReference type="Gene3D" id="2.40.170.20">
    <property type="entry name" value="TonB-dependent receptor, beta-barrel domain"/>
    <property type="match status" value="1"/>
</dbReference>
<keyword evidence="4" id="KW-0675">Receptor</keyword>
<organism evidence="4 5">
    <name type="scientific">Klebsiella michiganensis</name>
    <dbReference type="NCBI Taxonomy" id="1134687"/>
    <lineage>
        <taxon>Bacteria</taxon>
        <taxon>Pseudomonadati</taxon>
        <taxon>Pseudomonadota</taxon>
        <taxon>Gammaproteobacteria</taxon>
        <taxon>Enterobacterales</taxon>
        <taxon>Enterobacteriaceae</taxon>
        <taxon>Klebsiella/Raoultella group</taxon>
        <taxon>Klebsiella</taxon>
    </lineage>
</organism>
<dbReference type="AlphaFoldDB" id="A0A7H4MZ91"/>
<dbReference type="InterPro" id="IPR036942">
    <property type="entry name" value="Beta-barrel_TonB_sf"/>
</dbReference>
<name>A0A7H4MZ91_9ENTR</name>
<reference evidence="4 5" key="1">
    <citation type="submission" date="2018-06" db="EMBL/GenBank/DDBJ databases">
        <authorList>
            <consortium name="Pathogen Informatics"/>
            <person name="Doyle S."/>
        </authorList>
    </citation>
    <scope>NUCLEOTIDE SEQUENCE [LARGE SCALE GENOMIC DNA]</scope>
    <source>
        <strain evidence="4 5">NCTC11685</strain>
    </source>
</reference>
<keyword evidence="3" id="KW-0998">Cell outer membrane</keyword>
<accession>A0A7H4MZ91</accession>
<sequence>MDGGCWRIITSCRRKANTAILTRQTPSLWGPSYRANSASAWGADYLDRRDDDSPTQERFVKHQAGNLDATISLSPTDTQLWDLNASKGNQEKTHNDKAWYWGFDRDAVSLSQHAWYGDDLVEVKNFISYEKARTEYRVPGMDSQFIKQNNFEANSANTFTLADHKLTLGVNFTRNELNDTFGIADKQAPGVTR</sequence>
<gene>
    <name evidence="4" type="ORF">NCTC11685_00304</name>
</gene>
<comment type="subcellular location">
    <subcellularLocation>
        <location evidence="1">Cell outer membrane</location>
    </subcellularLocation>
</comment>
<keyword evidence="2" id="KW-0472">Membrane</keyword>
<evidence type="ECO:0000256" key="1">
    <source>
        <dbReference type="ARBA" id="ARBA00004442"/>
    </source>
</evidence>
<dbReference type="EMBL" id="UGMS01000001">
    <property type="protein sequence ID" value="STV71555.1"/>
    <property type="molecule type" value="Genomic_DNA"/>
</dbReference>
<evidence type="ECO:0000313" key="5">
    <source>
        <dbReference type="Proteomes" id="UP000254863"/>
    </source>
</evidence>
<evidence type="ECO:0000256" key="2">
    <source>
        <dbReference type="ARBA" id="ARBA00023136"/>
    </source>
</evidence>
<evidence type="ECO:0000313" key="4">
    <source>
        <dbReference type="EMBL" id="STV71555.1"/>
    </source>
</evidence>
<proteinExistence type="predicted"/>